<feature type="compositionally biased region" description="Low complexity" evidence="8">
    <location>
        <begin position="65"/>
        <end position="118"/>
    </location>
</feature>
<evidence type="ECO:0000256" key="5">
    <source>
        <dbReference type="ARBA" id="ARBA00023187"/>
    </source>
</evidence>
<dbReference type="PROSITE" id="PS50102">
    <property type="entry name" value="RRM"/>
    <property type="match status" value="1"/>
</dbReference>
<evidence type="ECO:0000256" key="1">
    <source>
        <dbReference type="ARBA" id="ARBA00004123"/>
    </source>
</evidence>
<dbReference type="Gene3D" id="3.30.70.330">
    <property type="match status" value="1"/>
</dbReference>
<keyword evidence="3" id="KW-0507">mRNA processing</keyword>
<evidence type="ECO:0000313" key="11">
    <source>
        <dbReference type="Proteomes" id="UP000054498"/>
    </source>
</evidence>
<dbReference type="GO" id="GO:0000339">
    <property type="term" value="F:RNA cap binding"/>
    <property type="evidence" value="ECO:0007669"/>
    <property type="project" value="InterPro"/>
</dbReference>
<dbReference type="GO" id="GO:0005634">
    <property type="term" value="C:nucleus"/>
    <property type="evidence" value="ECO:0007669"/>
    <property type="project" value="UniProtKB-SubCell"/>
</dbReference>
<keyword evidence="4 7" id="KW-0694">RNA-binding</keyword>
<evidence type="ECO:0000256" key="7">
    <source>
        <dbReference type="PROSITE-ProRule" id="PRU00176"/>
    </source>
</evidence>
<dbReference type="InterPro" id="IPR034148">
    <property type="entry name" value="NCBP2_RRM"/>
</dbReference>
<dbReference type="EMBL" id="KK102180">
    <property type="protein sequence ID" value="KIY98456.1"/>
    <property type="molecule type" value="Genomic_DNA"/>
</dbReference>
<dbReference type="Proteomes" id="UP000054498">
    <property type="component" value="Unassembled WGS sequence"/>
</dbReference>
<dbReference type="PANTHER" id="PTHR18847">
    <property type="entry name" value="20 KD NUCLEAR CAP BINDING PROTEIN"/>
    <property type="match status" value="1"/>
</dbReference>
<evidence type="ECO:0000256" key="8">
    <source>
        <dbReference type="SAM" id="MobiDB-lite"/>
    </source>
</evidence>
<dbReference type="InterPro" id="IPR035979">
    <property type="entry name" value="RBD_domain_sf"/>
</dbReference>
<evidence type="ECO:0000313" key="10">
    <source>
        <dbReference type="EMBL" id="KIY98456.1"/>
    </source>
</evidence>
<keyword evidence="6" id="KW-0539">Nucleus</keyword>
<dbReference type="KEGG" id="mng:MNEG_9508"/>
<feature type="region of interest" description="Disordered" evidence="8">
    <location>
        <begin position="40"/>
        <end position="118"/>
    </location>
</feature>
<dbReference type="RefSeq" id="XP_013897476.1">
    <property type="nucleotide sequence ID" value="XM_014042022.1"/>
</dbReference>
<name>A0A0D2MCA2_9CHLO</name>
<evidence type="ECO:0000259" key="9">
    <source>
        <dbReference type="PROSITE" id="PS50102"/>
    </source>
</evidence>
<feature type="region of interest" description="Disordered" evidence="8">
    <location>
        <begin position="251"/>
        <end position="380"/>
    </location>
</feature>
<feature type="domain" description="RRM" evidence="9">
    <location>
        <begin position="119"/>
        <end position="183"/>
    </location>
</feature>
<gene>
    <name evidence="10" type="ORF">MNEG_9508</name>
</gene>
<keyword evidence="11" id="KW-1185">Reference proteome</keyword>
<protein>
    <submittedName>
        <fullName evidence="10">Nuclear cap-binding protein subunit 2</fullName>
    </submittedName>
</protein>
<dbReference type="OrthoDB" id="201398at2759"/>
<feature type="compositionally biased region" description="Low complexity" evidence="8">
    <location>
        <begin position="251"/>
        <end position="299"/>
    </location>
</feature>
<dbReference type="PANTHER" id="PTHR18847:SF0">
    <property type="entry name" value="NUCLEAR CAP-BINDING PROTEIN SUBUNIT 2"/>
    <property type="match status" value="1"/>
</dbReference>
<evidence type="ECO:0000256" key="3">
    <source>
        <dbReference type="ARBA" id="ARBA00022664"/>
    </source>
</evidence>
<reference evidence="10 11" key="1">
    <citation type="journal article" date="2013" name="BMC Genomics">
        <title>Reconstruction of the lipid metabolism for the microalga Monoraphidium neglectum from its genome sequence reveals characteristics suitable for biofuel production.</title>
        <authorList>
            <person name="Bogen C."/>
            <person name="Al-Dilaimi A."/>
            <person name="Albersmeier A."/>
            <person name="Wichmann J."/>
            <person name="Grundmann M."/>
            <person name="Rupp O."/>
            <person name="Lauersen K.J."/>
            <person name="Blifernez-Klassen O."/>
            <person name="Kalinowski J."/>
            <person name="Goesmann A."/>
            <person name="Mussgnug J.H."/>
            <person name="Kruse O."/>
        </authorList>
    </citation>
    <scope>NUCLEOTIDE SEQUENCE [LARGE SCALE GENOMIC DNA]</scope>
    <source>
        <strain evidence="10 11">SAG 48.87</strain>
    </source>
</reference>
<proteinExistence type="inferred from homology"/>
<dbReference type="SUPFAM" id="SSF54928">
    <property type="entry name" value="RNA-binding domain, RBD"/>
    <property type="match status" value="1"/>
</dbReference>
<comment type="similarity">
    <text evidence="2">Belongs to the RRM NCBP2 family.</text>
</comment>
<dbReference type="CDD" id="cd12240">
    <property type="entry name" value="RRM_NCBP2"/>
    <property type="match status" value="1"/>
</dbReference>
<dbReference type="SMART" id="SM00360">
    <property type="entry name" value="RRM"/>
    <property type="match status" value="1"/>
</dbReference>
<evidence type="ECO:0000256" key="2">
    <source>
        <dbReference type="ARBA" id="ARBA00010725"/>
    </source>
</evidence>
<dbReference type="Pfam" id="PF00076">
    <property type="entry name" value="RRM_1"/>
    <property type="match status" value="1"/>
</dbReference>
<comment type="subcellular location">
    <subcellularLocation>
        <location evidence="1">Nucleus</location>
    </subcellularLocation>
</comment>
<feature type="compositionally biased region" description="Low complexity" evidence="8">
    <location>
        <begin position="45"/>
        <end position="58"/>
    </location>
</feature>
<dbReference type="InterPro" id="IPR027157">
    <property type="entry name" value="NCBP2"/>
</dbReference>
<sequence length="380" mass="40249">MLDPPSTDYVDRRFKGTKEEYFARLAASATLYIGNLSFYTTEDQGSSTGCCDSISSSCGRRHRSSSSGSRSSSSSSGSGSSSSSSNSSSNGSGSSGRSRSSSGSSGSSSSSSSSSSSGDDVYALFSRVGHVQRVIMGLDSQRKTPCGFCFVIYDRREDALAAVRYLSGTSLDERPIRVDIDYGFEDGRQFGRGRSGGQARLRAGYVRDEFRTDYDTARGGFGKQLVKQIQAQGLAVQETKGGQVAFVPLPQQQHQQQGGWKQGQQRRGQGPRPPQQQQQQQAEDQQQQQEQQQEQQEQQLQERGRGDEDEEGGAGGGEPSAKRRRVGGGIGVGADAQENPDGDLEAVAGGQRGEGGDEAGGAEDGAGADEMLQHEGNGAA</sequence>
<dbReference type="GeneID" id="25742383"/>
<evidence type="ECO:0000256" key="4">
    <source>
        <dbReference type="ARBA" id="ARBA00022884"/>
    </source>
</evidence>
<organism evidence="10 11">
    <name type="scientific">Monoraphidium neglectum</name>
    <dbReference type="NCBI Taxonomy" id="145388"/>
    <lineage>
        <taxon>Eukaryota</taxon>
        <taxon>Viridiplantae</taxon>
        <taxon>Chlorophyta</taxon>
        <taxon>core chlorophytes</taxon>
        <taxon>Chlorophyceae</taxon>
        <taxon>CS clade</taxon>
        <taxon>Sphaeropleales</taxon>
        <taxon>Selenastraceae</taxon>
        <taxon>Monoraphidium</taxon>
    </lineage>
</organism>
<keyword evidence="5" id="KW-0508">mRNA splicing</keyword>
<dbReference type="GO" id="GO:0005846">
    <property type="term" value="C:nuclear cap binding complex"/>
    <property type="evidence" value="ECO:0007669"/>
    <property type="project" value="InterPro"/>
</dbReference>
<dbReference type="GO" id="GO:0045292">
    <property type="term" value="P:mRNA cis splicing, via spliceosome"/>
    <property type="evidence" value="ECO:0007669"/>
    <property type="project" value="InterPro"/>
</dbReference>
<dbReference type="InterPro" id="IPR012677">
    <property type="entry name" value="Nucleotide-bd_a/b_plait_sf"/>
</dbReference>
<dbReference type="STRING" id="145388.A0A0D2MCA2"/>
<dbReference type="InterPro" id="IPR000504">
    <property type="entry name" value="RRM_dom"/>
</dbReference>
<accession>A0A0D2MCA2</accession>
<dbReference type="AlphaFoldDB" id="A0A0D2MCA2"/>
<evidence type="ECO:0000256" key="6">
    <source>
        <dbReference type="ARBA" id="ARBA00023242"/>
    </source>
</evidence>